<name>A0ABN8JYD5_9HYPH</name>
<dbReference type="SUPFAM" id="SSF51120">
    <property type="entry name" value="beta-Roll"/>
    <property type="match status" value="1"/>
</dbReference>
<sequence>MATTSSRAVKARAGGDGARMSGGADDDTFFGEAGAEDVFVFDLIPFGSDLIRGFENGADRIEIATYTGVESFEDVAVTQDGHSTVLSFAEGTVEIANFDSARINASDFFFV</sequence>
<dbReference type="Proteomes" id="UP001152604">
    <property type="component" value="Unassembled WGS sequence"/>
</dbReference>
<gene>
    <name evidence="2" type="ORF">MES4922_300175</name>
</gene>
<organism evidence="2 3">
    <name type="scientific">Mesorhizobium ventifaucium</name>
    <dbReference type="NCBI Taxonomy" id="666020"/>
    <lineage>
        <taxon>Bacteria</taxon>
        <taxon>Pseudomonadati</taxon>
        <taxon>Pseudomonadota</taxon>
        <taxon>Alphaproteobacteria</taxon>
        <taxon>Hyphomicrobiales</taxon>
        <taxon>Phyllobacteriaceae</taxon>
        <taxon>Mesorhizobium</taxon>
    </lineage>
</organism>
<dbReference type="Gene3D" id="2.150.10.10">
    <property type="entry name" value="Serralysin-like metalloprotease, C-terminal"/>
    <property type="match status" value="1"/>
</dbReference>
<evidence type="ECO:0000256" key="1">
    <source>
        <dbReference type="SAM" id="MobiDB-lite"/>
    </source>
</evidence>
<proteinExistence type="predicted"/>
<feature type="region of interest" description="Disordered" evidence="1">
    <location>
        <begin position="1"/>
        <end position="22"/>
    </location>
</feature>
<evidence type="ECO:0000313" key="3">
    <source>
        <dbReference type="Proteomes" id="UP001152604"/>
    </source>
</evidence>
<accession>A0ABN8JYD5</accession>
<dbReference type="EMBL" id="CAKXZS010000024">
    <property type="protein sequence ID" value="CAH2403025.1"/>
    <property type="molecule type" value="Genomic_DNA"/>
</dbReference>
<comment type="caution">
    <text evidence="2">The sequence shown here is derived from an EMBL/GenBank/DDBJ whole genome shotgun (WGS) entry which is preliminary data.</text>
</comment>
<dbReference type="InterPro" id="IPR011049">
    <property type="entry name" value="Serralysin-like_metalloprot_C"/>
</dbReference>
<reference evidence="2" key="1">
    <citation type="submission" date="2022-03" db="EMBL/GenBank/DDBJ databases">
        <authorList>
            <person name="Brunel B."/>
        </authorList>
    </citation>
    <scope>NUCLEOTIDE SEQUENCE</scope>
    <source>
        <strain evidence="2">STM4922sample</strain>
    </source>
</reference>
<evidence type="ECO:0000313" key="2">
    <source>
        <dbReference type="EMBL" id="CAH2403025.1"/>
    </source>
</evidence>
<keyword evidence="3" id="KW-1185">Reference proteome</keyword>
<evidence type="ECO:0008006" key="4">
    <source>
        <dbReference type="Google" id="ProtNLM"/>
    </source>
</evidence>
<protein>
    <recommendedName>
        <fullName evidence="4">Calcium-binding protein</fullName>
    </recommendedName>
</protein>